<keyword evidence="2" id="KW-0378">Hydrolase</keyword>
<reference evidence="4" key="2">
    <citation type="submission" date="2016-01" db="EMBL/GenBank/DDBJ databases">
        <authorList>
            <person name="Poehlein A."/>
            <person name="Schlien K."/>
            <person name="Gottschalk G."/>
            <person name="Buckel W."/>
            <person name="Daniel R."/>
        </authorList>
    </citation>
    <scope>NUCLEOTIDE SEQUENCE [LARGE SCALE GENOMIC DNA]</scope>
    <source>
        <strain evidence="4">X2</strain>
    </source>
</reference>
<dbReference type="RefSeq" id="WP_159430657.1">
    <property type="nucleotide sequence ID" value="NZ_CP014223.1"/>
</dbReference>
<evidence type="ECO:0000313" key="4">
    <source>
        <dbReference type="Proteomes" id="UP000068026"/>
    </source>
</evidence>
<gene>
    <name evidence="2" type="primary">ydcP_1</name>
    <name evidence="2" type="ORF">CPRO_08340</name>
    <name evidence="3" type="ORF">SAMN02745151_00648</name>
</gene>
<dbReference type="AlphaFoldDB" id="A0A0X8VCN6"/>
<reference evidence="5" key="3">
    <citation type="submission" date="2016-11" db="EMBL/GenBank/DDBJ databases">
        <authorList>
            <person name="Jaros S."/>
            <person name="Januszkiewicz K."/>
            <person name="Wedrychowicz H."/>
        </authorList>
    </citation>
    <scope>NUCLEOTIDE SEQUENCE [LARGE SCALE GENOMIC DNA]</scope>
    <source>
        <strain evidence="5">DSM 1682</strain>
    </source>
</reference>
<feature type="domain" description="Peptidase U32 collagenase" evidence="1">
    <location>
        <begin position="383"/>
        <end position="499"/>
    </location>
</feature>
<dbReference type="Proteomes" id="UP000068026">
    <property type="component" value="Chromosome"/>
</dbReference>
<organism evidence="3 5">
    <name type="scientific">Anaerotignum propionicum DSM 1682</name>
    <dbReference type="NCBI Taxonomy" id="991789"/>
    <lineage>
        <taxon>Bacteria</taxon>
        <taxon>Bacillati</taxon>
        <taxon>Bacillota</taxon>
        <taxon>Clostridia</taxon>
        <taxon>Lachnospirales</taxon>
        <taxon>Anaerotignaceae</taxon>
        <taxon>Anaerotignum</taxon>
    </lineage>
</organism>
<reference evidence="2 4" key="1">
    <citation type="journal article" date="2016" name="Genome Announc.">
        <title>Complete Genome Sequence of the Amino Acid-Fermenting Clostridium propionicum X2 (DSM 1682).</title>
        <authorList>
            <person name="Poehlein A."/>
            <person name="Schlien K."/>
            <person name="Chowdhury N.P."/>
            <person name="Gottschalk G."/>
            <person name="Buckel W."/>
            <person name="Daniel R."/>
        </authorList>
    </citation>
    <scope>NUCLEOTIDE SEQUENCE [LARGE SCALE GENOMIC DNA]</scope>
    <source>
        <strain evidence="2 4">X2</strain>
    </source>
</reference>
<name>A0A0X8VCN6_ANAPI</name>
<dbReference type="OrthoDB" id="9807498at2"/>
<dbReference type="KEGG" id="cpro:CPRO_08340"/>
<dbReference type="Pfam" id="PF12392">
    <property type="entry name" value="DUF3656"/>
    <property type="match status" value="1"/>
</dbReference>
<dbReference type="PROSITE" id="PS01276">
    <property type="entry name" value="PEPTIDASE_U32"/>
    <property type="match status" value="1"/>
</dbReference>
<reference evidence="3" key="4">
    <citation type="submission" date="2016-11" db="EMBL/GenBank/DDBJ databases">
        <authorList>
            <person name="Varghese N."/>
            <person name="Submissions S."/>
        </authorList>
    </citation>
    <scope>NUCLEOTIDE SEQUENCE</scope>
    <source>
        <strain evidence="3">DSM 1682</strain>
    </source>
</reference>
<dbReference type="PANTHER" id="PTHR30217:SF10">
    <property type="entry name" value="23S RRNA 5-HYDROXYCYTIDINE C2501 SYNTHASE"/>
    <property type="match status" value="1"/>
</dbReference>
<dbReference type="EMBL" id="FQUA01000002">
    <property type="protein sequence ID" value="SHE42169.1"/>
    <property type="molecule type" value="Genomic_DNA"/>
</dbReference>
<dbReference type="GO" id="GO:0006508">
    <property type="term" value="P:proteolysis"/>
    <property type="evidence" value="ECO:0007669"/>
    <property type="project" value="UniProtKB-KW"/>
</dbReference>
<dbReference type="EMBL" id="CP014223">
    <property type="protein sequence ID" value="AMJ40434.1"/>
    <property type="molecule type" value="Genomic_DNA"/>
</dbReference>
<dbReference type="InterPro" id="IPR020988">
    <property type="entry name" value="Pept_U32_collagenase"/>
</dbReference>
<proteinExistence type="predicted"/>
<evidence type="ECO:0000313" key="2">
    <source>
        <dbReference type="EMBL" id="AMJ40434.1"/>
    </source>
</evidence>
<keyword evidence="4" id="KW-1185">Reference proteome</keyword>
<dbReference type="InterPro" id="IPR001539">
    <property type="entry name" value="Peptidase_U32"/>
</dbReference>
<evidence type="ECO:0000313" key="3">
    <source>
        <dbReference type="EMBL" id="SHE42169.1"/>
    </source>
</evidence>
<dbReference type="EC" id="3.4.-.-" evidence="2"/>
<dbReference type="GO" id="GO:0008233">
    <property type="term" value="F:peptidase activity"/>
    <property type="evidence" value="ECO:0007669"/>
    <property type="project" value="UniProtKB-KW"/>
</dbReference>
<evidence type="ECO:0000313" key="5">
    <source>
        <dbReference type="Proteomes" id="UP000184204"/>
    </source>
</evidence>
<protein>
    <submittedName>
        <fullName evidence="2 3">Protease</fullName>
        <ecNumber evidence="2">3.4.-.-</ecNumber>
    </submittedName>
</protein>
<sequence length="809" mass="90401">MSARNKPELLAPAGSMESLKAAVNNGCDAVYLGGKLFSARQFAGNFSLEELEEACDYCHLRGVKVYVTINTLYKDEELKELLGFVGKLFKMGVDALIIQDSGAAKLIRENYPDLPLHASTQMTANSLEDVRYLESLGFSKIVLSRELSLEEISEITQQAEAEIETFIHGALCVCYSGQCLMSSILGGRSGNRGRCAQTCRLPYTLYKGADKLQEGYLLSPKDIQTVTILPQLIEAGIASLKIEGRMKNPEYVAGVTGIYRKYIDLYFDDPDHYQVSSEDIKALTQLFNRGGFTEGYYTSAGGKDMMSIERPKTWGLKVGIVDSYIPKHNRVTIRTREALVPGDGIEIWTAKEPHVGTNISKASKAGEVISLAIEGDIQKNDVVYRTYGKALNDALRKTWERDSRKKSIWGLLKVKKGQPLALQLWDMSGSNIYVTGDMVESAANQPTSLEKLKQQIEKMGATSFVLEALEIDGDDDIYVSVGALNQLRRMAVEALEEAILKKSKRQEIQKGIKEEKEKSSYILQKKLHALVTEFSQLEAIVGTKGLKVIYFEASAEMERMLPQALKLCNSFDVSLYAALPKISRQWRKDIEDAMVECLKKTEIDGFLVRSAGQFGLVKDSGKKITVDYTLNVMNEEGVAFWKQQGADSVCLSVEANLKEINAMGDKDCEMVVYGYLPLMKTQQCPIGNFTGEKEGHFYCSEKNNTELYFLKDRKGLKFPLMTDCERCVCTVLNSKPLFTLKFYDEILESVTGSVRLEFTKEGIGRAARITKAYAEMTQDPNKISSETRSLLEEMREKGNTKGHFFRGVE</sequence>
<accession>A0A0X8VCN6</accession>
<dbReference type="InterPro" id="IPR051454">
    <property type="entry name" value="RNA/ubiquinone_mod_enzymes"/>
</dbReference>
<dbReference type="Proteomes" id="UP000184204">
    <property type="component" value="Unassembled WGS sequence"/>
</dbReference>
<evidence type="ECO:0000259" key="1">
    <source>
        <dbReference type="Pfam" id="PF12392"/>
    </source>
</evidence>
<keyword evidence="3" id="KW-0645">Protease</keyword>
<dbReference type="Pfam" id="PF01136">
    <property type="entry name" value="Peptidase_U32"/>
    <property type="match status" value="2"/>
</dbReference>
<dbReference type="PANTHER" id="PTHR30217">
    <property type="entry name" value="PEPTIDASE U32 FAMILY"/>
    <property type="match status" value="1"/>
</dbReference>